<organism evidence="5 6">
    <name type="scientific">Bifidobacterium longum subsp. infantis</name>
    <dbReference type="NCBI Taxonomy" id="1682"/>
    <lineage>
        <taxon>Bacteria</taxon>
        <taxon>Bacillati</taxon>
        <taxon>Actinomycetota</taxon>
        <taxon>Actinomycetes</taxon>
        <taxon>Bifidobacteriales</taxon>
        <taxon>Bifidobacteriaceae</taxon>
        <taxon>Bifidobacterium</taxon>
    </lineage>
</organism>
<dbReference type="GO" id="GO:0009986">
    <property type="term" value="C:cell surface"/>
    <property type="evidence" value="ECO:0007669"/>
    <property type="project" value="TreeGrafter"/>
</dbReference>
<evidence type="ECO:0000259" key="4">
    <source>
        <dbReference type="Pfam" id="PF00150"/>
    </source>
</evidence>
<dbReference type="InterPro" id="IPR001547">
    <property type="entry name" value="Glyco_hydro_5"/>
</dbReference>
<evidence type="ECO:0000256" key="1">
    <source>
        <dbReference type="ARBA" id="ARBA00022801"/>
    </source>
</evidence>
<dbReference type="GO" id="GO:0008810">
    <property type="term" value="F:cellulase activity"/>
    <property type="evidence" value="ECO:0007669"/>
    <property type="project" value="UniProtKB-EC"/>
</dbReference>
<name>A0A564RZE6_BIFLI</name>
<dbReference type="EMBL" id="CABHML010000048">
    <property type="protein sequence ID" value="VUW83518.1"/>
    <property type="molecule type" value="Genomic_DNA"/>
</dbReference>
<comment type="similarity">
    <text evidence="3">Belongs to the glycosyl hydrolase 5 (cellulase A) family.</text>
</comment>
<protein>
    <submittedName>
        <fullName evidence="5">Endoglucanase C</fullName>
        <ecNumber evidence="5">3.2.1.4</ecNumber>
    </submittedName>
</protein>
<dbReference type="SUPFAM" id="SSF51445">
    <property type="entry name" value="(Trans)glycosidases"/>
    <property type="match status" value="1"/>
</dbReference>
<feature type="domain" description="Glycoside hydrolase family 5" evidence="4">
    <location>
        <begin position="61"/>
        <end position="179"/>
    </location>
</feature>
<reference evidence="5 6" key="1">
    <citation type="submission" date="2019-07" db="EMBL/GenBank/DDBJ databases">
        <authorList>
            <person name="Chang H.-W."/>
            <person name="Raman A."/>
            <person name="Venkatesh S."/>
            <person name="Gehrig J."/>
        </authorList>
    </citation>
    <scope>NUCLEOTIDE SEQUENCE [LARGE SCALE GENOMIC DNA]</scope>
    <source>
        <strain evidence="5">B.longum_ssp_infantis_4</strain>
    </source>
</reference>
<evidence type="ECO:0000256" key="2">
    <source>
        <dbReference type="ARBA" id="ARBA00023295"/>
    </source>
</evidence>
<proteinExistence type="inferred from homology"/>
<sequence length="421" mass="48641">MALGTLGIGEQINGVNLGNWLVLEKWMKPGIFAASGEADEIWLHRATESAELEALLTRHRDTYITEADFRNIAAHGCNLVRIPVPYFIFGDVSGHPGCIEYLDRAFDWAERTGLKILIDLHTVPGSQNGFDNGGLTGVVRWHHSPRAVAYALNVLACLARRYRDRAALFGIEVLNEPIDWLTYATSSSSRQAKDSFEARRSGPIPMVFLKRFYRESYRRLRPILAENQAIVFHDGFRLGRWRDWFVREGMRGVMLDTHIYMVMAEHFPLFRMIPERWMMSCYRLFVRWNERRIRRAARYTPVIVGEWCVANNLANRNPSSRDAVYREVAAMQRKAWSASAGQIYWSYQLRGNRAFLPTIEPQSDTSRLDPWDLTHVWHAGWMACNRTNQRYPSQRGRGISASSQSAHMVLRFWPGERSQRS</sequence>
<dbReference type="GO" id="GO:0005576">
    <property type="term" value="C:extracellular region"/>
    <property type="evidence" value="ECO:0007669"/>
    <property type="project" value="TreeGrafter"/>
</dbReference>
<dbReference type="RefSeq" id="WP_234883849.1">
    <property type="nucleotide sequence ID" value="NZ_CABHML010000048.1"/>
</dbReference>
<keyword evidence="1 3" id="KW-0378">Hydrolase</keyword>
<evidence type="ECO:0000313" key="5">
    <source>
        <dbReference type="EMBL" id="VUW83518.1"/>
    </source>
</evidence>
<gene>
    <name evidence="5" type="primary">celC</name>
    <name evidence="5" type="ORF">BLONGUMMC1_01176</name>
</gene>
<dbReference type="GO" id="GO:0008422">
    <property type="term" value="F:beta-glucosidase activity"/>
    <property type="evidence" value="ECO:0007669"/>
    <property type="project" value="TreeGrafter"/>
</dbReference>
<dbReference type="AlphaFoldDB" id="A0A564RZE6"/>
<evidence type="ECO:0000313" key="6">
    <source>
        <dbReference type="Proteomes" id="UP000319252"/>
    </source>
</evidence>
<dbReference type="PANTHER" id="PTHR31297:SF38">
    <property type="entry name" value="X8 DOMAIN-CONTAINING PROTEIN"/>
    <property type="match status" value="1"/>
</dbReference>
<dbReference type="PANTHER" id="PTHR31297">
    <property type="entry name" value="GLUCAN ENDO-1,6-BETA-GLUCOSIDASE B"/>
    <property type="match status" value="1"/>
</dbReference>
<accession>A0A564RZE6</accession>
<dbReference type="GO" id="GO:0009251">
    <property type="term" value="P:glucan catabolic process"/>
    <property type="evidence" value="ECO:0007669"/>
    <property type="project" value="TreeGrafter"/>
</dbReference>
<dbReference type="Pfam" id="PF00150">
    <property type="entry name" value="Cellulase"/>
    <property type="match status" value="1"/>
</dbReference>
<dbReference type="InterPro" id="IPR017853">
    <property type="entry name" value="GH"/>
</dbReference>
<dbReference type="EC" id="3.2.1.4" evidence="5"/>
<keyword evidence="2 3" id="KW-0326">Glycosidase</keyword>
<dbReference type="Proteomes" id="UP000319252">
    <property type="component" value="Unassembled WGS sequence"/>
</dbReference>
<dbReference type="Gene3D" id="3.20.20.80">
    <property type="entry name" value="Glycosidases"/>
    <property type="match status" value="1"/>
</dbReference>
<evidence type="ECO:0000256" key="3">
    <source>
        <dbReference type="RuleBase" id="RU361153"/>
    </source>
</evidence>
<dbReference type="InterPro" id="IPR050386">
    <property type="entry name" value="Glycosyl_hydrolase_5"/>
</dbReference>